<organism evidence="1">
    <name type="scientific">marine sediment metagenome</name>
    <dbReference type="NCBI Taxonomy" id="412755"/>
    <lineage>
        <taxon>unclassified sequences</taxon>
        <taxon>metagenomes</taxon>
        <taxon>ecological metagenomes</taxon>
    </lineage>
</organism>
<gene>
    <name evidence="1" type="ORF">S03H2_55380</name>
</gene>
<name>X1IBP9_9ZZZZ</name>
<sequence>LIEIRHLRGGDPKAFQEGREKILAIKDSSAVGPLVHVLYGSNQQYRGLLIKVLGRHAARGSEAARAYLQEIAVGDSSAGHRRRAVESLREASSSEAPPATERMLAHLALDEVAVLRDRAASALAALDEKRAVWLLVERLVTEEYKLVGAEVVDYSMMLDIRGQVVGVPVFRQVQVQAAVPGAVATTTIDLPQVDIVDFATTVAMTERHMGPDYEHVEVRHPEILKALKQLTSQNFGYDRTAWRRWLQTGPEEIPA</sequence>
<dbReference type="EMBL" id="BARU01035367">
    <property type="protein sequence ID" value="GAH79851.1"/>
    <property type="molecule type" value="Genomic_DNA"/>
</dbReference>
<feature type="non-terminal residue" evidence="1">
    <location>
        <position position="255"/>
    </location>
</feature>
<dbReference type="SUPFAM" id="SSF48371">
    <property type="entry name" value="ARM repeat"/>
    <property type="match status" value="1"/>
</dbReference>
<feature type="non-terminal residue" evidence="1">
    <location>
        <position position="1"/>
    </location>
</feature>
<dbReference type="Gene3D" id="1.25.10.10">
    <property type="entry name" value="Leucine-rich Repeat Variant"/>
    <property type="match status" value="1"/>
</dbReference>
<dbReference type="InterPro" id="IPR016024">
    <property type="entry name" value="ARM-type_fold"/>
</dbReference>
<comment type="caution">
    <text evidence="1">The sequence shown here is derived from an EMBL/GenBank/DDBJ whole genome shotgun (WGS) entry which is preliminary data.</text>
</comment>
<evidence type="ECO:0008006" key="2">
    <source>
        <dbReference type="Google" id="ProtNLM"/>
    </source>
</evidence>
<protein>
    <recommendedName>
        <fullName evidence="2">HEAT repeat domain-containing protein</fullName>
    </recommendedName>
</protein>
<dbReference type="AlphaFoldDB" id="X1IBP9"/>
<proteinExistence type="predicted"/>
<dbReference type="InterPro" id="IPR011989">
    <property type="entry name" value="ARM-like"/>
</dbReference>
<reference evidence="1" key="1">
    <citation type="journal article" date="2014" name="Front. Microbiol.">
        <title>High frequency of phylogenetically diverse reductive dehalogenase-homologous genes in deep subseafloor sedimentary metagenomes.</title>
        <authorList>
            <person name="Kawai M."/>
            <person name="Futagami T."/>
            <person name="Toyoda A."/>
            <person name="Takaki Y."/>
            <person name="Nishi S."/>
            <person name="Hori S."/>
            <person name="Arai W."/>
            <person name="Tsubouchi T."/>
            <person name="Morono Y."/>
            <person name="Uchiyama I."/>
            <person name="Ito T."/>
            <person name="Fujiyama A."/>
            <person name="Inagaki F."/>
            <person name="Takami H."/>
        </authorList>
    </citation>
    <scope>NUCLEOTIDE SEQUENCE</scope>
    <source>
        <strain evidence="1">Expedition CK06-06</strain>
    </source>
</reference>
<accession>X1IBP9</accession>
<evidence type="ECO:0000313" key="1">
    <source>
        <dbReference type="EMBL" id="GAH79851.1"/>
    </source>
</evidence>
<dbReference type="Pfam" id="PF13646">
    <property type="entry name" value="HEAT_2"/>
    <property type="match status" value="1"/>
</dbReference>